<evidence type="ECO:0000259" key="4">
    <source>
        <dbReference type="PROSITE" id="PS50835"/>
    </source>
</evidence>
<dbReference type="GO" id="GO:0030424">
    <property type="term" value="C:axon"/>
    <property type="evidence" value="ECO:0007669"/>
    <property type="project" value="TreeGrafter"/>
</dbReference>
<keyword evidence="1" id="KW-0732">Signal</keyword>
<organism evidence="5 6">
    <name type="scientific">Meganyctiphanes norvegica</name>
    <name type="common">Northern krill</name>
    <name type="synonym">Thysanopoda norvegica</name>
    <dbReference type="NCBI Taxonomy" id="48144"/>
    <lineage>
        <taxon>Eukaryota</taxon>
        <taxon>Metazoa</taxon>
        <taxon>Ecdysozoa</taxon>
        <taxon>Arthropoda</taxon>
        <taxon>Crustacea</taxon>
        <taxon>Multicrustacea</taxon>
        <taxon>Malacostraca</taxon>
        <taxon>Eumalacostraca</taxon>
        <taxon>Eucarida</taxon>
        <taxon>Euphausiacea</taxon>
        <taxon>Euphausiidae</taxon>
        <taxon>Meganyctiphanes</taxon>
    </lineage>
</organism>
<dbReference type="InterPro" id="IPR003599">
    <property type="entry name" value="Ig_sub"/>
</dbReference>
<feature type="domain" description="Ig-like" evidence="4">
    <location>
        <begin position="53"/>
        <end position="163"/>
    </location>
</feature>
<dbReference type="GO" id="GO:0043025">
    <property type="term" value="C:neuronal cell body"/>
    <property type="evidence" value="ECO:0007669"/>
    <property type="project" value="TreeGrafter"/>
</dbReference>
<dbReference type="InterPro" id="IPR003598">
    <property type="entry name" value="Ig_sub2"/>
</dbReference>
<evidence type="ECO:0000256" key="3">
    <source>
        <dbReference type="ARBA" id="ARBA00023319"/>
    </source>
</evidence>
<dbReference type="GO" id="GO:0005886">
    <property type="term" value="C:plasma membrane"/>
    <property type="evidence" value="ECO:0007669"/>
    <property type="project" value="TreeGrafter"/>
</dbReference>
<accession>A0AAV2RNR2</accession>
<dbReference type="SMART" id="SM00408">
    <property type="entry name" value="IGc2"/>
    <property type="match status" value="1"/>
</dbReference>
<dbReference type="GO" id="GO:0050808">
    <property type="term" value="P:synapse organization"/>
    <property type="evidence" value="ECO:0007669"/>
    <property type="project" value="TreeGrafter"/>
</dbReference>
<keyword evidence="2" id="KW-1015">Disulfide bond</keyword>
<evidence type="ECO:0000256" key="2">
    <source>
        <dbReference type="ARBA" id="ARBA00023157"/>
    </source>
</evidence>
<reference evidence="5 6" key="1">
    <citation type="submission" date="2024-05" db="EMBL/GenBank/DDBJ databases">
        <authorList>
            <person name="Wallberg A."/>
        </authorList>
    </citation>
    <scope>NUCLEOTIDE SEQUENCE [LARGE SCALE GENOMIC DNA]</scope>
</reference>
<dbReference type="InterPro" id="IPR050958">
    <property type="entry name" value="Cell_Adh-Cytoskel_Orgn"/>
</dbReference>
<dbReference type="PANTHER" id="PTHR45080:SF8">
    <property type="entry name" value="IG-LIKE DOMAIN-CONTAINING PROTEIN"/>
    <property type="match status" value="1"/>
</dbReference>
<keyword evidence="6" id="KW-1185">Reference proteome</keyword>
<dbReference type="GO" id="GO:0007156">
    <property type="term" value="P:homophilic cell adhesion via plasma membrane adhesion molecules"/>
    <property type="evidence" value="ECO:0007669"/>
    <property type="project" value="TreeGrafter"/>
</dbReference>
<dbReference type="Pfam" id="PF07679">
    <property type="entry name" value="I-set"/>
    <property type="match status" value="1"/>
</dbReference>
<dbReference type="AlphaFoldDB" id="A0AAV2RNR2"/>
<dbReference type="InterPro" id="IPR013098">
    <property type="entry name" value="Ig_I-set"/>
</dbReference>
<dbReference type="SUPFAM" id="SSF48726">
    <property type="entry name" value="Immunoglobulin"/>
    <property type="match status" value="1"/>
</dbReference>
<evidence type="ECO:0000256" key="1">
    <source>
        <dbReference type="ARBA" id="ARBA00022729"/>
    </source>
</evidence>
<comment type="caution">
    <text evidence="5">The sequence shown here is derived from an EMBL/GenBank/DDBJ whole genome shotgun (WGS) entry which is preliminary data.</text>
</comment>
<dbReference type="InterPro" id="IPR013783">
    <property type="entry name" value="Ig-like_fold"/>
</dbReference>
<dbReference type="Proteomes" id="UP001497623">
    <property type="component" value="Unassembled WGS sequence"/>
</dbReference>
<dbReference type="SMART" id="SM00409">
    <property type="entry name" value="IG"/>
    <property type="match status" value="1"/>
</dbReference>
<dbReference type="Gene3D" id="2.60.40.10">
    <property type="entry name" value="Immunoglobulins"/>
    <property type="match status" value="1"/>
</dbReference>
<evidence type="ECO:0000313" key="6">
    <source>
        <dbReference type="Proteomes" id="UP001497623"/>
    </source>
</evidence>
<protein>
    <recommendedName>
        <fullName evidence="4">Ig-like domain-containing protein</fullName>
    </recommendedName>
</protein>
<dbReference type="InterPro" id="IPR036179">
    <property type="entry name" value="Ig-like_dom_sf"/>
</dbReference>
<sequence length="165" mass="19094">MGHLRDRNTITRALKGTLLVCDQSHFRTPRNGVPRKTCGMVDRGPFYPTVWGPKTHRTELPCDGAKITDWSHFESEYTLGHKIVFQCSAEGNPRPRITWYKNGIEVYAHNFFQIHRWEIGEKGMKEKMEIDPASQMDAGYYECQADNHYAVDVKGFSTDYSLEFE</sequence>
<proteinExistence type="predicted"/>
<name>A0AAV2RNR2_MEGNR</name>
<dbReference type="GO" id="GO:0008046">
    <property type="term" value="F:axon guidance receptor activity"/>
    <property type="evidence" value="ECO:0007669"/>
    <property type="project" value="TreeGrafter"/>
</dbReference>
<evidence type="ECO:0000313" key="5">
    <source>
        <dbReference type="EMBL" id="CAL4135310.1"/>
    </source>
</evidence>
<gene>
    <name evidence="5" type="ORF">MNOR_LOCUS27560</name>
</gene>
<dbReference type="PROSITE" id="PS50835">
    <property type="entry name" value="IG_LIKE"/>
    <property type="match status" value="1"/>
</dbReference>
<dbReference type="CDD" id="cd00096">
    <property type="entry name" value="Ig"/>
    <property type="match status" value="1"/>
</dbReference>
<feature type="non-terminal residue" evidence="5">
    <location>
        <position position="165"/>
    </location>
</feature>
<dbReference type="PANTHER" id="PTHR45080">
    <property type="entry name" value="CONTACTIN 5"/>
    <property type="match status" value="1"/>
</dbReference>
<dbReference type="InterPro" id="IPR007110">
    <property type="entry name" value="Ig-like_dom"/>
</dbReference>
<dbReference type="EMBL" id="CAXKWB010029205">
    <property type="protein sequence ID" value="CAL4135310.1"/>
    <property type="molecule type" value="Genomic_DNA"/>
</dbReference>
<keyword evidence="3" id="KW-0393">Immunoglobulin domain</keyword>